<evidence type="ECO:0000313" key="2">
    <source>
        <dbReference type="Proteomes" id="UP000188342"/>
    </source>
</evidence>
<reference evidence="1 2" key="1">
    <citation type="submission" date="2017-02" db="EMBL/GenBank/DDBJ databases">
        <authorList>
            <person name="Peterson S.W."/>
        </authorList>
    </citation>
    <scope>NUCLEOTIDE SEQUENCE [LARGE SCALE GENOMIC DNA]</scope>
    <source>
        <strain evidence="1 2">LSP_Lj1</strain>
    </source>
</reference>
<proteinExistence type="predicted"/>
<dbReference type="EMBL" id="FUKQ01000047">
    <property type="protein sequence ID" value="SJN41952.1"/>
    <property type="molecule type" value="Genomic_DNA"/>
</dbReference>
<dbReference type="RefSeq" id="WP_094765592.1">
    <property type="nucleotide sequence ID" value="NZ_FUKQ01000047.1"/>
</dbReference>
<name>A0A1R4KCQ7_9ACTN</name>
<dbReference type="Proteomes" id="UP000188342">
    <property type="component" value="Unassembled WGS sequence"/>
</dbReference>
<dbReference type="OrthoDB" id="4807647at2"/>
<protein>
    <recommendedName>
        <fullName evidence="3">Mini-circle protein</fullName>
    </recommendedName>
</protein>
<dbReference type="AlphaFoldDB" id="A0A1R4KCQ7"/>
<evidence type="ECO:0000313" key="1">
    <source>
        <dbReference type="EMBL" id="SJN41952.1"/>
    </source>
</evidence>
<dbReference type="Gene3D" id="1.20.120.450">
    <property type="entry name" value="dinb family like domain"/>
    <property type="match status" value="1"/>
</dbReference>
<accession>A0A1R4KCQ7</accession>
<dbReference type="STRING" id="1255658.FM114_13190"/>
<organism evidence="1 2">
    <name type="scientific">Luteococcus japonicus LSP_Lj1</name>
    <dbReference type="NCBI Taxonomy" id="1255658"/>
    <lineage>
        <taxon>Bacteria</taxon>
        <taxon>Bacillati</taxon>
        <taxon>Actinomycetota</taxon>
        <taxon>Actinomycetes</taxon>
        <taxon>Propionibacteriales</taxon>
        <taxon>Propionibacteriaceae</taxon>
        <taxon>Luteococcus</taxon>
    </lineage>
</organism>
<dbReference type="InterPro" id="IPR034660">
    <property type="entry name" value="DinB/YfiT-like"/>
</dbReference>
<keyword evidence="2" id="KW-1185">Reference proteome</keyword>
<dbReference type="Pfam" id="PF04978">
    <property type="entry name" value="MST"/>
    <property type="match status" value="1"/>
</dbReference>
<dbReference type="InterPro" id="IPR007061">
    <property type="entry name" value="MST-like"/>
</dbReference>
<gene>
    <name evidence="1" type="ORF">FM114_13190</name>
</gene>
<dbReference type="SUPFAM" id="SSF109854">
    <property type="entry name" value="DinB/YfiT-like putative metalloenzymes"/>
    <property type="match status" value="1"/>
</dbReference>
<evidence type="ECO:0008006" key="3">
    <source>
        <dbReference type="Google" id="ProtNLM"/>
    </source>
</evidence>
<sequence>MSTDRILLEFTLTKFDELFELIGGAGDELANRRPSAQGANSLYAIGAHVLGMVRFWSCTTNRGVEVERDRDAEFTATGSVAELLERAAVERERFITDVVSVRAHSVPARKPEGRDEQWLVSCHGVLLHVFEEICQHLGHAELTRDLLRG</sequence>